<dbReference type="GO" id="GO:0016020">
    <property type="term" value="C:membrane"/>
    <property type="evidence" value="ECO:0007669"/>
    <property type="project" value="InterPro"/>
</dbReference>
<feature type="transmembrane region" description="Helical" evidence="2">
    <location>
        <begin position="119"/>
        <end position="137"/>
    </location>
</feature>
<dbReference type="Pfam" id="PF03125">
    <property type="entry name" value="Sre"/>
    <property type="match status" value="1"/>
</dbReference>
<comment type="similarity">
    <text evidence="1">Belongs to the nematode receptor-like protein sre family.</text>
</comment>
<dbReference type="PANTHER" id="PTHR47521">
    <property type="entry name" value="SERPENTINE RECEPTOR, CLASS E (EPSILON)-RELATED"/>
    <property type="match status" value="1"/>
</dbReference>
<dbReference type="GO" id="GO:0007606">
    <property type="term" value="P:sensory perception of chemical stimulus"/>
    <property type="evidence" value="ECO:0007669"/>
    <property type="project" value="InterPro"/>
</dbReference>
<sequence>MVPQVAIPVITFVELFLDVIAPFFNLYLIYMLRKQVFHVNLRILLVNFSIALILLTFTRIFLTIEALFHHEFLGSFRKPVEVIHDTSVNTIMSIALPVLIERIAATLMVKRYEKASCPWVPLLMIAVLWCVNTFDCFHAKDIMDKIFKKEASTGDRIYITCSTSVLFVVNSTAVTIFVVLLIFNIRKFQVNYGVHSLTKRFQMAENIRTSRQLLKVMLINFVVNCFSCIIIFSVTYIDLLEASEILSQIFDLMCAIAAILLPCVMIASHPLLSKQSRQHFYKTWDLVRCRKSVMNEEQQLRHAPIQTINRRSLIVDLKSEREIYFSQLASTWK</sequence>
<accession>A0A4U5LZX4</accession>
<dbReference type="AlphaFoldDB" id="A0A4U5LZX4"/>
<name>A0A4U5LZX4_STECR</name>
<evidence type="ECO:0000313" key="4">
    <source>
        <dbReference type="Proteomes" id="UP000298663"/>
    </source>
</evidence>
<reference evidence="3 4" key="2">
    <citation type="journal article" date="2019" name="G3 (Bethesda)">
        <title>Hybrid Assembly of the Genome of the Entomopathogenic Nematode Steinernema carpocapsae Identifies the X-Chromosome.</title>
        <authorList>
            <person name="Serra L."/>
            <person name="Macchietto M."/>
            <person name="Macias-Munoz A."/>
            <person name="McGill C.J."/>
            <person name="Rodriguez I.M."/>
            <person name="Rodriguez B."/>
            <person name="Murad R."/>
            <person name="Mortazavi A."/>
        </authorList>
    </citation>
    <scope>NUCLEOTIDE SEQUENCE [LARGE SCALE GENOMIC DNA]</scope>
    <source>
        <strain evidence="3 4">ALL</strain>
    </source>
</reference>
<reference evidence="3 4" key="1">
    <citation type="journal article" date="2015" name="Genome Biol.">
        <title>Comparative genomics of Steinernema reveals deeply conserved gene regulatory networks.</title>
        <authorList>
            <person name="Dillman A.R."/>
            <person name="Macchietto M."/>
            <person name="Porter C.F."/>
            <person name="Rogers A."/>
            <person name="Williams B."/>
            <person name="Antoshechkin I."/>
            <person name="Lee M.M."/>
            <person name="Goodwin Z."/>
            <person name="Lu X."/>
            <person name="Lewis E.E."/>
            <person name="Goodrich-Blair H."/>
            <person name="Stock S.P."/>
            <person name="Adams B.J."/>
            <person name="Sternberg P.W."/>
            <person name="Mortazavi A."/>
        </authorList>
    </citation>
    <scope>NUCLEOTIDE SEQUENCE [LARGE SCALE GENOMIC DNA]</scope>
    <source>
        <strain evidence="3 4">ALL</strain>
    </source>
</reference>
<gene>
    <name evidence="3" type="ORF">L596_028915</name>
</gene>
<keyword evidence="4" id="KW-1185">Reference proteome</keyword>
<dbReference type="OrthoDB" id="5794765at2759"/>
<feature type="transmembrane region" description="Helical" evidence="2">
    <location>
        <begin position="249"/>
        <end position="272"/>
    </location>
</feature>
<evidence type="ECO:0000256" key="1">
    <source>
        <dbReference type="ARBA" id="ARBA00006803"/>
    </source>
</evidence>
<feature type="transmembrane region" description="Helical" evidence="2">
    <location>
        <begin position="157"/>
        <end position="183"/>
    </location>
</feature>
<evidence type="ECO:0000256" key="2">
    <source>
        <dbReference type="SAM" id="Phobius"/>
    </source>
</evidence>
<comment type="caution">
    <text evidence="3">The sequence shown here is derived from an EMBL/GenBank/DDBJ whole genome shotgun (WGS) entry which is preliminary data.</text>
</comment>
<evidence type="ECO:0008006" key="5">
    <source>
        <dbReference type="Google" id="ProtNLM"/>
    </source>
</evidence>
<dbReference type="SUPFAM" id="SSF81321">
    <property type="entry name" value="Family A G protein-coupled receptor-like"/>
    <property type="match status" value="1"/>
</dbReference>
<evidence type="ECO:0000313" key="3">
    <source>
        <dbReference type="EMBL" id="TKR61862.1"/>
    </source>
</evidence>
<organism evidence="3 4">
    <name type="scientific">Steinernema carpocapsae</name>
    <name type="common">Entomopathogenic nematode</name>
    <dbReference type="NCBI Taxonomy" id="34508"/>
    <lineage>
        <taxon>Eukaryota</taxon>
        <taxon>Metazoa</taxon>
        <taxon>Ecdysozoa</taxon>
        <taxon>Nematoda</taxon>
        <taxon>Chromadorea</taxon>
        <taxon>Rhabditida</taxon>
        <taxon>Tylenchina</taxon>
        <taxon>Panagrolaimomorpha</taxon>
        <taxon>Strongyloidoidea</taxon>
        <taxon>Steinernematidae</taxon>
        <taxon>Steinernema</taxon>
    </lineage>
</organism>
<feature type="transmembrane region" description="Helical" evidence="2">
    <location>
        <begin position="88"/>
        <end position="107"/>
    </location>
</feature>
<feature type="transmembrane region" description="Helical" evidence="2">
    <location>
        <begin position="6"/>
        <end position="32"/>
    </location>
</feature>
<dbReference type="Proteomes" id="UP000298663">
    <property type="component" value="Unassembled WGS sequence"/>
</dbReference>
<dbReference type="Gene3D" id="1.20.1070.10">
    <property type="entry name" value="Rhodopsin 7-helix transmembrane proteins"/>
    <property type="match status" value="1"/>
</dbReference>
<keyword evidence="2" id="KW-1133">Transmembrane helix</keyword>
<proteinExistence type="inferred from homology"/>
<keyword evidence="2" id="KW-0472">Membrane</keyword>
<dbReference type="EMBL" id="AZBU02000011">
    <property type="protein sequence ID" value="TKR61862.1"/>
    <property type="molecule type" value="Genomic_DNA"/>
</dbReference>
<feature type="transmembrane region" description="Helical" evidence="2">
    <location>
        <begin position="44"/>
        <end position="68"/>
    </location>
</feature>
<dbReference type="STRING" id="34508.A0A4U5LZX4"/>
<feature type="transmembrane region" description="Helical" evidence="2">
    <location>
        <begin position="216"/>
        <end position="237"/>
    </location>
</feature>
<dbReference type="InterPro" id="IPR052860">
    <property type="entry name" value="NRL-GPCR1"/>
</dbReference>
<protein>
    <recommendedName>
        <fullName evidence="5">G-protein coupled receptors family 1 profile domain-containing protein</fullName>
    </recommendedName>
</protein>
<keyword evidence="2" id="KW-0812">Transmembrane</keyword>
<dbReference type="InterPro" id="IPR004151">
    <property type="entry name" value="7TM_GPCR_serpentine_rcpt_Sre"/>
</dbReference>